<organism evidence="1 2">
    <name type="scientific">Clonostachys rhizophaga</name>
    <dbReference type="NCBI Taxonomy" id="160324"/>
    <lineage>
        <taxon>Eukaryota</taxon>
        <taxon>Fungi</taxon>
        <taxon>Dikarya</taxon>
        <taxon>Ascomycota</taxon>
        <taxon>Pezizomycotina</taxon>
        <taxon>Sordariomycetes</taxon>
        <taxon>Hypocreomycetidae</taxon>
        <taxon>Hypocreales</taxon>
        <taxon>Bionectriaceae</taxon>
        <taxon>Clonostachys</taxon>
    </lineage>
</organism>
<keyword evidence="2" id="KW-1185">Reference proteome</keyword>
<comment type="caution">
    <text evidence="1">The sequence shown here is derived from an EMBL/GenBank/DDBJ whole genome shotgun (WGS) entry which is preliminary data.</text>
</comment>
<protein>
    <submittedName>
        <fullName evidence="1">Uncharacterized protein</fullName>
    </submittedName>
</protein>
<evidence type="ECO:0000313" key="2">
    <source>
        <dbReference type="Proteomes" id="UP000696573"/>
    </source>
</evidence>
<dbReference type="Proteomes" id="UP000696573">
    <property type="component" value="Unassembled WGS sequence"/>
</dbReference>
<evidence type="ECO:0000313" key="1">
    <source>
        <dbReference type="EMBL" id="CAH0031359.1"/>
    </source>
</evidence>
<name>A0A9N9VTV3_9HYPO</name>
<dbReference type="OrthoDB" id="10610774at2759"/>
<gene>
    <name evidence="1" type="ORF">CRHIZ90672A_00009833</name>
</gene>
<reference evidence="1" key="1">
    <citation type="submission" date="2021-10" db="EMBL/GenBank/DDBJ databases">
        <authorList>
            <person name="Piombo E."/>
        </authorList>
    </citation>
    <scope>NUCLEOTIDE SEQUENCE</scope>
</reference>
<sequence length="91" mass="10249">MTSTDITFWVIYQLRKQMGPPLPCGSFQYPRSTLFYQPKVNLRARSHEGSLQSDEKTLGLVARAVTGHQTATLFSTRCRILMTNCGPAVDR</sequence>
<dbReference type="AlphaFoldDB" id="A0A9N9VTV3"/>
<accession>A0A9N9VTV3</accession>
<dbReference type="EMBL" id="CABFNQ020000741">
    <property type="protein sequence ID" value="CAH0031359.1"/>
    <property type="molecule type" value="Genomic_DNA"/>
</dbReference>
<proteinExistence type="predicted"/>